<feature type="domain" description="Carboxylesterase type B" evidence="1">
    <location>
        <begin position="20"/>
        <end position="89"/>
    </location>
</feature>
<organism evidence="2 3">
    <name type="scientific">Exophiala aquamarina CBS 119918</name>
    <dbReference type="NCBI Taxonomy" id="1182545"/>
    <lineage>
        <taxon>Eukaryota</taxon>
        <taxon>Fungi</taxon>
        <taxon>Dikarya</taxon>
        <taxon>Ascomycota</taxon>
        <taxon>Pezizomycotina</taxon>
        <taxon>Eurotiomycetes</taxon>
        <taxon>Chaetothyriomycetidae</taxon>
        <taxon>Chaetothyriales</taxon>
        <taxon>Herpotrichiellaceae</taxon>
        <taxon>Exophiala</taxon>
    </lineage>
</organism>
<dbReference type="InterPro" id="IPR050309">
    <property type="entry name" value="Type-B_Carboxylest/Lipase"/>
</dbReference>
<gene>
    <name evidence="2" type="ORF">A1O9_11642</name>
</gene>
<evidence type="ECO:0000313" key="3">
    <source>
        <dbReference type="Proteomes" id="UP000027920"/>
    </source>
</evidence>
<dbReference type="Pfam" id="PF00135">
    <property type="entry name" value="COesterase"/>
    <property type="match status" value="1"/>
</dbReference>
<dbReference type="OrthoDB" id="408631at2759"/>
<dbReference type="EMBL" id="AMGV01000018">
    <property type="protein sequence ID" value="KEF52401.1"/>
    <property type="molecule type" value="Genomic_DNA"/>
</dbReference>
<dbReference type="STRING" id="1182545.A0A072NXS3"/>
<accession>A0A072NXS3</accession>
<dbReference type="InterPro" id="IPR029058">
    <property type="entry name" value="AB_hydrolase_fold"/>
</dbReference>
<dbReference type="Proteomes" id="UP000027920">
    <property type="component" value="Unassembled WGS sequence"/>
</dbReference>
<proteinExistence type="predicted"/>
<dbReference type="AlphaFoldDB" id="A0A072NXS3"/>
<sequence length="162" mass="17232">MLASVLLPFVAEIINNNNNSFVGVSIQYRLGAFDFLTSDEGYRNGVVNAGLLDQHFALQWVQSYISLFGGNASLVTVSGETAGGGIAASPYLPMQFGYKDWVPSQSYHAFATKAGCPPGLPYGAHPQTIFACLIEKDTDALINASAEISQSGTFGTWAFLPA</sequence>
<dbReference type="GeneID" id="25286539"/>
<reference evidence="2 3" key="1">
    <citation type="submission" date="2013-03" db="EMBL/GenBank/DDBJ databases">
        <title>The Genome Sequence of Exophiala aquamarina CBS 119918.</title>
        <authorList>
            <consortium name="The Broad Institute Genomics Platform"/>
            <person name="Cuomo C."/>
            <person name="de Hoog S."/>
            <person name="Gorbushina A."/>
            <person name="Walker B."/>
            <person name="Young S.K."/>
            <person name="Zeng Q."/>
            <person name="Gargeya S."/>
            <person name="Fitzgerald M."/>
            <person name="Haas B."/>
            <person name="Abouelleil A."/>
            <person name="Allen A.W."/>
            <person name="Alvarado L."/>
            <person name="Arachchi H.M."/>
            <person name="Berlin A.M."/>
            <person name="Chapman S.B."/>
            <person name="Gainer-Dewar J."/>
            <person name="Goldberg J."/>
            <person name="Griggs A."/>
            <person name="Gujja S."/>
            <person name="Hansen M."/>
            <person name="Howarth C."/>
            <person name="Imamovic A."/>
            <person name="Ireland A."/>
            <person name="Larimer J."/>
            <person name="McCowan C."/>
            <person name="Murphy C."/>
            <person name="Pearson M."/>
            <person name="Poon T.W."/>
            <person name="Priest M."/>
            <person name="Roberts A."/>
            <person name="Saif S."/>
            <person name="Shea T."/>
            <person name="Sisk P."/>
            <person name="Sykes S."/>
            <person name="Wortman J."/>
            <person name="Nusbaum C."/>
            <person name="Birren B."/>
        </authorList>
    </citation>
    <scope>NUCLEOTIDE SEQUENCE [LARGE SCALE GENOMIC DNA]</scope>
    <source>
        <strain evidence="2 3">CBS 119918</strain>
    </source>
</reference>
<evidence type="ECO:0000259" key="1">
    <source>
        <dbReference type="Pfam" id="PF00135"/>
    </source>
</evidence>
<dbReference type="Gene3D" id="3.40.50.1820">
    <property type="entry name" value="alpha/beta hydrolase"/>
    <property type="match status" value="1"/>
</dbReference>
<comment type="caution">
    <text evidence="2">The sequence shown here is derived from an EMBL/GenBank/DDBJ whole genome shotgun (WGS) entry which is preliminary data.</text>
</comment>
<keyword evidence="3" id="KW-1185">Reference proteome</keyword>
<dbReference type="HOGENOM" id="CLU_1635395_0_0_1"/>
<dbReference type="RefSeq" id="XP_013254991.1">
    <property type="nucleotide sequence ID" value="XM_013399537.1"/>
</dbReference>
<dbReference type="InterPro" id="IPR002018">
    <property type="entry name" value="CarbesteraseB"/>
</dbReference>
<dbReference type="SUPFAM" id="SSF53474">
    <property type="entry name" value="alpha/beta-Hydrolases"/>
    <property type="match status" value="1"/>
</dbReference>
<dbReference type="PANTHER" id="PTHR11559">
    <property type="entry name" value="CARBOXYLESTERASE"/>
    <property type="match status" value="1"/>
</dbReference>
<name>A0A072NXS3_9EURO</name>
<evidence type="ECO:0000313" key="2">
    <source>
        <dbReference type="EMBL" id="KEF52401.1"/>
    </source>
</evidence>
<protein>
    <submittedName>
        <fullName evidence="2">Carboxylesterase 2</fullName>
    </submittedName>
</protein>
<dbReference type="VEuPathDB" id="FungiDB:A1O9_11642"/>